<protein>
    <submittedName>
        <fullName evidence="1">Uncharacterized protein</fullName>
    </submittedName>
</protein>
<evidence type="ECO:0000313" key="1">
    <source>
        <dbReference type="EMBL" id="CAG7835900.1"/>
    </source>
</evidence>
<sequence length="103" mass="12312">MALTISSSAQVSGINCIYYYYDYSVQWIEIEYKNELNVEVVDCDSVKGNVEARKIYLYSRLKLLWEIHYFWRKWVLRSDPLSWTGWLSPELFYVGNIVKVQKV</sequence>
<evidence type="ECO:0000313" key="2">
    <source>
        <dbReference type="Proteomes" id="UP000708208"/>
    </source>
</evidence>
<accession>A0A8J2LMB8</accession>
<comment type="caution">
    <text evidence="1">The sequence shown here is derived from an EMBL/GenBank/DDBJ whole genome shotgun (WGS) entry which is preliminary data.</text>
</comment>
<dbReference type="Proteomes" id="UP000708208">
    <property type="component" value="Unassembled WGS sequence"/>
</dbReference>
<dbReference type="EMBL" id="CAJVCH010570792">
    <property type="protein sequence ID" value="CAG7835900.1"/>
    <property type="molecule type" value="Genomic_DNA"/>
</dbReference>
<name>A0A8J2LMB8_9HEXA</name>
<keyword evidence="2" id="KW-1185">Reference proteome</keyword>
<gene>
    <name evidence="1" type="ORF">AFUS01_LOCUS45213</name>
</gene>
<reference evidence="1" key="1">
    <citation type="submission" date="2021-06" db="EMBL/GenBank/DDBJ databases">
        <authorList>
            <person name="Hodson N. C."/>
            <person name="Mongue J. A."/>
            <person name="Jaron S. K."/>
        </authorList>
    </citation>
    <scope>NUCLEOTIDE SEQUENCE</scope>
</reference>
<dbReference type="AlphaFoldDB" id="A0A8J2LMB8"/>
<proteinExistence type="predicted"/>
<organism evidence="1 2">
    <name type="scientific">Allacma fusca</name>
    <dbReference type="NCBI Taxonomy" id="39272"/>
    <lineage>
        <taxon>Eukaryota</taxon>
        <taxon>Metazoa</taxon>
        <taxon>Ecdysozoa</taxon>
        <taxon>Arthropoda</taxon>
        <taxon>Hexapoda</taxon>
        <taxon>Collembola</taxon>
        <taxon>Symphypleona</taxon>
        <taxon>Sminthuridae</taxon>
        <taxon>Allacma</taxon>
    </lineage>
</organism>